<organism evidence="14 18">
    <name type="scientific">Mobiluncus mulieris</name>
    <dbReference type="NCBI Taxonomy" id="2052"/>
    <lineage>
        <taxon>Bacteria</taxon>
        <taxon>Bacillati</taxon>
        <taxon>Actinomycetota</taxon>
        <taxon>Actinomycetes</taxon>
        <taxon>Actinomycetales</taxon>
        <taxon>Actinomycetaceae</taxon>
        <taxon>Mobiluncus</taxon>
    </lineage>
</organism>
<sequence>MSETTVLDRVPPHNLLAEQSVIGAMILSKNAIADVYQILQTTDFYETKHQVIFDTIMDLYSAGDSVDPLTLTSTLEKTGKLGQIGGLDYVYTLTHVVPTYANASYYAEIVRDKATLRGLVEAGTRITQLGWAFDEGDAKDLINTAHQELDRVSQRRTSEDYKALKDLIPQVTTEISNTEPDPNMVRTGFRDFDTEIQGLRPGQMIIVAARPGMGKSTFSLDICRYAAIHENKTAAIFSLEMSYAEIIKRLISAEASVPLSAINAGVSSADGTQSQAYWTNIANATNRMFEKPLYIDDSVNLTMPEIRAKCRRLKYNHDLSIAVVDYLQLMKGRGSAESRQQEVSEISRSLKLLAKELEIPIIAVAQLNRGPESRTDKKPMMSDLRESGSLEQDADMVLLLHRPEAYNPDDRPGEADLYVAKHRNGRTGTVHLTFQGALSRFVDAARVASDEAPPPEDY</sequence>
<dbReference type="InterPro" id="IPR007692">
    <property type="entry name" value="DNA_helicase_DnaB"/>
</dbReference>
<evidence type="ECO:0000256" key="1">
    <source>
        <dbReference type="ARBA" id="ARBA00008428"/>
    </source>
</evidence>
<evidence type="ECO:0000256" key="12">
    <source>
        <dbReference type="RuleBase" id="RU362085"/>
    </source>
</evidence>
<reference evidence="18 19" key="2">
    <citation type="submission" date="2020-04" db="EMBL/GenBank/DDBJ databases">
        <title>Antimicrobial susceptibility and clonality of vaginal-derived multi-drug resistant Mobiluncus isolates in China.</title>
        <authorList>
            <person name="Zhang X."/>
        </authorList>
    </citation>
    <scope>NUCLEOTIDE SEQUENCE [LARGE SCALE GENOMIC DNA]</scope>
    <source>
        <strain evidence="14 18">13</strain>
        <strain evidence="15 19">7</strain>
    </source>
</reference>
<evidence type="ECO:0000313" key="19">
    <source>
        <dbReference type="Proteomes" id="UP000582487"/>
    </source>
</evidence>
<keyword evidence="2 12" id="KW-0639">Primosome</keyword>
<evidence type="ECO:0000313" key="18">
    <source>
        <dbReference type="Proteomes" id="UP000578252"/>
    </source>
</evidence>
<evidence type="ECO:0000256" key="10">
    <source>
        <dbReference type="ARBA" id="ARBA00048954"/>
    </source>
</evidence>
<keyword evidence="5 12" id="KW-0378">Hydrolase</keyword>
<dbReference type="RefSeq" id="WP_004015952.1">
    <property type="nucleotide sequence ID" value="NZ_CAMPNB010000020.1"/>
</dbReference>
<dbReference type="GO" id="GO:0016787">
    <property type="term" value="F:hydrolase activity"/>
    <property type="evidence" value="ECO:0007669"/>
    <property type="project" value="UniProtKB-KW"/>
</dbReference>
<dbReference type="InterPro" id="IPR016136">
    <property type="entry name" value="DNA_helicase_N/primase_C"/>
</dbReference>
<dbReference type="PROSITE" id="PS51199">
    <property type="entry name" value="SF4_HELICASE"/>
    <property type="match status" value="1"/>
</dbReference>
<evidence type="ECO:0000313" key="16">
    <source>
        <dbReference type="EMBL" id="STO16305.1"/>
    </source>
</evidence>
<evidence type="ECO:0000256" key="2">
    <source>
        <dbReference type="ARBA" id="ARBA00022515"/>
    </source>
</evidence>
<dbReference type="Proteomes" id="UP000578252">
    <property type="component" value="Unassembled WGS sequence"/>
</dbReference>
<dbReference type="NCBIfam" id="TIGR00665">
    <property type="entry name" value="DnaB"/>
    <property type="match status" value="1"/>
</dbReference>
<evidence type="ECO:0000313" key="15">
    <source>
        <dbReference type="EMBL" id="NMW93571.1"/>
    </source>
</evidence>
<evidence type="ECO:0000256" key="4">
    <source>
        <dbReference type="ARBA" id="ARBA00022741"/>
    </source>
</evidence>
<comment type="function">
    <text evidence="12">The main replicative DNA helicase, it participates in initiation and elongation during chromosome replication. Travels ahead of the DNA replisome, separating dsDNA into templates for DNA synthesis. A processive ATP-dependent 5'-3' DNA helicase it has DNA-dependent ATPase activity.</text>
</comment>
<keyword evidence="7 12" id="KW-0067">ATP-binding</keyword>
<keyword evidence="8 12" id="KW-0238">DNA-binding</keyword>
<evidence type="ECO:0000259" key="13">
    <source>
        <dbReference type="PROSITE" id="PS51199"/>
    </source>
</evidence>
<dbReference type="EMBL" id="UGGQ01000006">
    <property type="protein sequence ID" value="STO16305.1"/>
    <property type="molecule type" value="Genomic_DNA"/>
</dbReference>
<dbReference type="FunFam" id="1.10.860.10:FF:000001">
    <property type="entry name" value="Replicative DNA helicase"/>
    <property type="match status" value="1"/>
</dbReference>
<dbReference type="SUPFAM" id="SSF52540">
    <property type="entry name" value="P-loop containing nucleoside triphosphate hydrolases"/>
    <property type="match status" value="1"/>
</dbReference>
<evidence type="ECO:0000256" key="9">
    <source>
        <dbReference type="ARBA" id="ARBA00023235"/>
    </source>
</evidence>
<evidence type="ECO:0000313" key="17">
    <source>
        <dbReference type="Proteomes" id="UP000255284"/>
    </source>
</evidence>
<keyword evidence="3 12" id="KW-0235">DNA replication</keyword>
<dbReference type="GO" id="GO:0003677">
    <property type="term" value="F:DNA binding"/>
    <property type="evidence" value="ECO:0007669"/>
    <property type="project" value="UniProtKB-UniRule"/>
</dbReference>
<dbReference type="Proteomes" id="UP000255284">
    <property type="component" value="Unassembled WGS sequence"/>
</dbReference>
<keyword evidence="6 12" id="KW-0347">Helicase</keyword>
<dbReference type="InterPro" id="IPR007693">
    <property type="entry name" value="DNA_helicase_DnaB-like_N"/>
</dbReference>
<dbReference type="CDD" id="cd00984">
    <property type="entry name" value="DnaB_C"/>
    <property type="match status" value="1"/>
</dbReference>
<evidence type="ECO:0000256" key="11">
    <source>
        <dbReference type="NCBIfam" id="TIGR00665"/>
    </source>
</evidence>
<name>A0A7Y0Y3K7_9ACTO</name>
<evidence type="ECO:0000256" key="3">
    <source>
        <dbReference type="ARBA" id="ARBA00022705"/>
    </source>
</evidence>
<evidence type="ECO:0000256" key="8">
    <source>
        <dbReference type="ARBA" id="ARBA00023125"/>
    </source>
</evidence>
<proteinExistence type="inferred from homology"/>
<evidence type="ECO:0000256" key="5">
    <source>
        <dbReference type="ARBA" id="ARBA00022801"/>
    </source>
</evidence>
<evidence type="ECO:0000313" key="14">
    <source>
        <dbReference type="EMBL" id="NMW64112.1"/>
    </source>
</evidence>
<dbReference type="Proteomes" id="UP000582487">
    <property type="component" value="Unassembled WGS sequence"/>
</dbReference>
<dbReference type="PANTHER" id="PTHR30153:SF2">
    <property type="entry name" value="REPLICATIVE DNA HELICASE"/>
    <property type="match status" value="1"/>
</dbReference>
<dbReference type="EMBL" id="JABCUR010000001">
    <property type="protein sequence ID" value="NMW64112.1"/>
    <property type="molecule type" value="Genomic_DNA"/>
</dbReference>
<keyword evidence="9" id="KW-0413">Isomerase</keyword>
<evidence type="ECO:0000256" key="6">
    <source>
        <dbReference type="ARBA" id="ARBA00022806"/>
    </source>
</evidence>
<evidence type="ECO:0000256" key="7">
    <source>
        <dbReference type="ARBA" id="ARBA00022840"/>
    </source>
</evidence>
<dbReference type="SUPFAM" id="SSF48024">
    <property type="entry name" value="N-terminal domain of DnaB helicase"/>
    <property type="match status" value="1"/>
</dbReference>
<dbReference type="EMBL" id="JABCUV010000008">
    <property type="protein sequence ID" value="NMW93571.1"/>
    <property type="molecule type" value="Genomic_DNA"/>
</dbReference>
<dbReference type="PANTHER" id="PTHR30153">
    <property type="entry name" value="REPLICATIVE DNA HELICASE DNAB"/>
    <property type="match status" value="1"/>
</dbReference>
<dbReference type="InterPro" id="IPR036185">
    <property type="entry name" value="DNA_heli_DnaB-like_N_sf"/>
</dbReference>
<dbReference type="GO" id="GO:0043139">
    <property type="term" value="F:5'-3' DNA helicase activity"/>
    <property type="evidence" value="ECO:0007669"/>
    <property type="project" value="UniProtKB-EC"/>
</dbReference>
<reference evidence="16 17" key="1">
    <citation type="submission" date="2018-06" db="EMBL/GenBank/DDBJ databases">
        <authorList>
            <consortium name="Pathogen Informatics"/>
            <person name="Doyle S."/>
        </authorList>
    </citation>
    <scope>NUCLEOTIDE SEQUENCE [LARGE SCALE GENOMIC DNA]</scope>
    <source>
        <strain evidence="16 17">NCTC11819</strain>
    </source>
</reference>
<comment type="caution">
    <text evidence="14">The sequence shown here is derived from an EMBL/GenBank/DDBJ whole genome shotgun (WGS) entry which is preliminary data.</text>
</comment>
<dbReference type="InterPro" id="IPR007694">
    <property type="entry name" value="DNA_helicase_DnaB-like_C"/>
</dbReference>
<dbReference type="Pfam" id="PF03796">
    <property type="entry name" value="DnaB_C"/>
    <property type="match status" value="1"/>
</dbReference>
<dbReference type="Pfam" id="PF00772">
    <property type="entry name" value="DnaB"/>
    <property type="match status" value="1"/>
</dbReference>
<comment type="similarity">
    <text evidence="1 12">Belongs to the helicase family. DnaB subfamily.</text>
</comment>
<dbReference type="EC" id="5.6.2.3" evidence="11 12"/>
<dbReference type="FunFam" id="3.40.50.300:FF:000351">
    <property type="entry name" value="Replicative DNA helicase"/>
    <property type="match status" value="1"/>
</dbReference>
<dbReference type="GO" id="GO:1990077">
    <property type="term" value="C:primosome complex"/>
    <property type="evidence" value="ECO:0007669"/>
    <property type="project" value="UniProtKB-UniRule"/>
</dbReference>
<comment type="catalytic activity">
    <reaction evidence="10 12">
        <text>ATP + H2O = ADP + phosphate + H(+)</text>
        <dbReference type="Rhea" id="RHEA:13065"/>
        <dbReference type="ChEBI" id="CHEBI:15377"/>
        <dbReference type="ChEBI" id="CHEBI:15378"/>
        <dbReference type="ChEBI" id="CHEBI:30616"/>
        <dbReference type="ChEBI" id="CHEBI:43474"/>
        <dbReference type="ChEBI" id="CHEBI:456216"/>
        <dbReference type="EC" id="5.6.2.3"/>
    </reaction>
</comment>
<dbReference type="GeneID" id="61169053"/>
<feature type="domain" description="SF4 helicase" evidence="13">
    <location>
        <begin position="178"/>
        <end position="448"/>
    </location>
</feature>
<dbReference type="AlphaFoldDB" id="A0A7Y0Y3K7"/>
<dbReference type="InterPro" id="IPR027417">
    <property type="entry name" value="P-loop_NTPase"/>
</dbReference>
<gene>
    <name evidence="14" type="primary">dnaB</name>
    <name evidence="15" type="ORF">HHJ74_07675</name>
    <name evidence="14" type="ORF">HHJ78_00800</name>
    <name evidence="16" type="ORF">NCTC11819_00871</name>
</gene>
<keyword evidence="4 12" id="KW-0547">Nucleotide-binding</keyword>
<dbReference type="GO" id="GO:0005829">
    <property type="term" value="C:cytosol"/>
    <property type="evidence" value="ECO:0007669"/>
    <property type="project" value="TreeGrafter"/>
</dbReference>
<dbReference type="GO" id="GO:0005524">
    <property type="term" value="F:ATP binding"/>
    <property type="evidence" value="ECO:0007669"/>
    <property type="project" value="UniProtKB-UniRule"/>
</dbReference>
<dbReference type="Gene3D" id="3.40.50.300">
    <property type="entry name" value="P-loop containing nucleotide triphosphate hydrolases"/>
    <property type="match status" value="1"/>
</dbReference>
<dbReference type="GO" id="GO:0006269">
    <property type="term" value="P:DNA replication, synthesis of primer"/>
    <property type="evidence" value="ECO:0007669"/>
    <property type="project" value="UniProtKB-UniRule"/>
</dbReference>
<dbReference type="Gene3D" id="1.10.860.10">
    <property type="entry name" value="DNAb Helicase, Chain A"/>
    <property type="match status" value="1"/>
</dbReference>
<protein>
    <recommendedName>
        <fullName evidence="11 12">Replicative DNA helicase</fullName>
        <ecNumber evidence="11 12">5.6.2.3</ecNumber>
    </recommendedName>
</protein>
<accession>A0A7Y0Y3K7</accession>